<dbReference type="InterPro" id="IPR000014">
    <property type="entry name" value="PAS"/>
</dbReference>
<feature type="domain" description="PAS" evidence="3">
    <location>
        <begin position="16"/>
        <end position="63"/>
    </location>
</feature>
<dbReference type="Pfam" id="PF13426">
    <property type="entry name" value="PAS_9"/>
    <property type="match status" value="1"/>
</dbReference>
<organism evidence="5 6">
    <name type="scientific">Chromobacterium violaceum</name>
    <dbReference type="NCBI Taxonomy" id="536"/>
    <lineage>
        <taxon>Bacteria</taxon>
        <taxon>Pseudomonadati</taxon>
        <taxon>Pseudomonadota</taxon>
        <taxon>Betaproteobacteria</taxon>
        <taxon>Neisseriales</taxon>
        <taxon>Chromobacteriaceae</taxon>
        <taxon>Chromobacterium</taxon>
    </lineage>
</organism>
<keyword evidence="6" id="KW-1185">Reference proteome</keyword>
<dbReference type="Pfam" id="PF00015">
    <property type="entry name" value="MCPsignal"/>
    <property type="match status" value="1"/>
</dbReference>
<dbReference type="EMBL" id="NHOO01000027">
    <property type="protein sequence ID" value="OVE45801.1"/>
    <property type="molecule type" value="Genomic_DNA"/>
</dbReference>
<dbReference type="InterPro" id="IPR004089">
    <property type="entry name" value="MCPsignal_dom"/>
</dbReference>
<evidence type="ECO:0000259" key="3">
    <source>
        <dbReference type="PROSITE" id="PS50112"/>
    </source>
</evidence>
<evidence type="ECO:0000259" key="4">
    <source>
        <dbReference type="PROSITE" id="PS50113"/>
    </source>
</evidence>
<dbReference type="PROSITE" id="PS50112">
    <property type="entry name" value="PAS"/>
    <property type="match status" value="2"/>
</dbReference>
<dbReference type="SUPFAM" id="SSF58104">
    <property type="entry name" value="Methyl-accepting chemotaxis protein (MCP) signaling domain"/>
    <property type="match status" value="1"/>
</dbReference>
<feature type="domain" description="PAS" evidence="3">
    <location>
        <begin position="141"/>
        <end position="212"/>
    </location>
</feature>
<dbReference type="GO" id="GO:0006935">
    <property type="term" value="P:chemotaxis"/>
    <property type="evidence" value="ECO:0007669"/>
    <property type="project" value="InterPro"/>
</dbReference>
<dbReference type="AlphaFoldDB" id="A0A202B345"/>
<accession>A0A202B345</accession>
<dbReference type="SUPFAM" id="SSF55785">
    <property type="entry name" value="PYP-like sensor domain (PAS domain)"/>
    <property type="match status" value="2"/>
</dbReference>
<protein>
    <submittedName>
        <fullName evidence="5">Chemotaxis protein</fullName>
    </submittedName>
</protein>
<dbReference type="PANTHER" id="PTHR24422">
    <property type="entry name" value="CHEMOTAXIS PROTEIN METHYLTRANSFERASE"/>
    <property type="match status" value="1"/>
</dbReference>
<dbReference type="PANTHER" id="PTHR24422:SF10">
    <property type="entry name" value="CHEMOTAXIS PROTEIN METHYLTRANSFERASE 2"/>
    <property type="match status" value="1"/>
</dbReference>
<proteinExistence type="predicted"/>
<dbReference type="InterPro" id="IPR004090">
    <property type="entry name" value="Chemotax_Me-accpt_rcpt"/>
</dbReference>
<reference evidence="5 6" key="1">
    <citation type="submission" date="2017-05" db="EMBL/GenBank/DDBJ databases">
        <title>Chromobacterium violaceum GHPS1 isolated from Hydrocarbon polluted soil in French Guiana display an awesome secondary metabolite arsenal and a battery of drug and heavy-metal-resistance and detoxification of xenobiotics proteins.</title>
        <authorList>
            <person name="Belbahri L."/>
        </authorList>
    </citation>
    <scope>NUCLEOTIDE SEQUENCE [LARGE SCALE GENOMIC DNA]</scope>
    <source>
        <strain evidence="5 6">GHPS1</strain>
    </source>
</reference>
<name>A0A202B345_CHRVL</name>
<evidence type="ECO:0000313" key="6">
    <source>
        <dbReference type="Proteomes" id="UP000196342"/>
    </source>
</evidence>
<dbReference type="PRINTS" id="PR00260">
    <property type="entry name" value="CHEMTRNSDUCR"/>
</dbReference>
<comment type="caution">
    <text evidence="5">The sequence shown here is derived from an EMBL/GenBank/DDBJ whole genome shotgun (WGS) entry which is preliminary data.</text>
</comment>
<dbReference type="InterPro" id="IPR000700">
    <property type="entry name" value="PAS-assoc_C"/>
</dbReference>
<dbReference type="SMART" id="SM00086">
    <property type="entry name" value="PAC"/>
    <property type="match status" value="2"/>
</dbReference>
<dbReference type="CDD" id="cd00130">
    <property type="entry name" value="PAS"/>
    <property type="match status" value="2"/>
</dbReference>
<dbReference type="NCBIfam" id="TIGR00229">
    <property type="entry name" value="sensory_box"/>
    <property type="match status" value="2"/>
</dbReference>
<dbReference type="Pfam" id="PF08447">
    <property type="entry name" value="PAS_3"/>
    <property type="match status" value="1"/>
</dbReference>
<dbReference type="Gene3D" id="3.30.450.20">
    <property type="entry name" value="PAS domain"/>
    <property type="match status" value="2"/>
</dbReference>
<dbReference type="InterPro" id="IPR050903">
    <property type="entry name" value="Bact_Chemotaxis_MeTrfase"/>
</dbReference>
<feature type="domain" description="PAC" evidence="4">
    <location>
        <begin position="214"/>
        <end position="266"/>
    </location>
</feature>
<dbReference type="GO" id="GO:0007165">
    <property type="term" value="P:signal transduction"/>
    <property type="evidence" value="ECO:0007669"/>
    <property type="project" value="UniProtKB-KW"/>
</dbReference>
<feature type="domain" description="PAC" evidence="4">
    <location>
        <begin position="92"/>
        <end position="144"/>
    </location>
</feature>
<evidence type="ECO:0000259" key="2">
    <source>
        <dbReference type="PROSITE" id="PS50111"/>
    </source>
</evidence>
<dbReference type="GO" id="GO:0016020">
    <property type="term" value="C:membrane"/>
    <property type="evidence" value="ECO:0007669"/>
    <property type="project" value="InterPro"/>
</dbReference>
<dbReference type="InterPro" id="IPR035965">
    <property type="entry name" value="PAS-like_dom_sf"/>
</dbReference>
<evidence type="ECO:0000313" key="5">
    <source>
        <dbReference type="EMBL" id="OVE45801.1"/>
    </source>
</evidence>
<dbReference type="RefSeq" id="WP_087698774.1">
    <property type="nucleotide sequence ID" value="NZ_NHOO01000027.1"/>
</dbReference>
<dbReference type="Gene3D" id="1.10.287.950">
    <property type="entry name" value="Methyl-accepting chemotaxis protein"/>
    <property type="match status" value="1"/>
</dbReference>
<dbReference type="CDD" id="cd11386">
    <property type="entry name" value="MCP_signal"/>
    <property type="match status" value="1"/>
</dbReference>
<dbReference type="InterPro" id="IPR013655">
    <property type="entry name" value="PAS_fold_3"/>
</dbReference>
<sequence>MFDQKLKSALNDALAQLENQKNVLDALNQSTAIIEFSPDGIILSANANFEQTMGYSAEEIIGQHHRIFCLPQFTASQEYKAFWHVLRTGGIIKDQFRRIAKDGRTVWLEASYNPVHDKQGQVVKVMVFALDVTQEVKLAHEARNIMKAVERSMAVIEFTPEGVILTANANFLGATGYTAEEIIGKHHRIFCPADFVHSPAYEHLWQQLKQGVFVSGRFERLHKSGRPIWLEASYNPIFDDDGVVFKVIKFATDITDQETARQQDLRLVQEAHRLSAASDNASSNGQQVIRDTIQAMSVIADSAGQSARLIEDLEQKTSRITTIVNTIHEIADQTNLLALNAAIEAARAGEQGRGFAVVADEVRKLAERTSTSTKEVTEMIDDIKNGTGSATESIHEMLVKAQKGEEHASEASSSIEQIRNSTSRLADVVNHFSAVQAGANPPNP</sequence>
<dbReference type="PROSITE" id="PS50113">
    <property type="entry name" value="PAC"/>
    <property type="match status" value="2"/>
</dbReference>
<dbReference type="Proteomes" id="UP000196342">
    <property type="component" value="Unassembled WGS sequence"/>
</dbReference>
<feature type="domain" description="Methyl-accepting transducer" evidence="2">
    <location>
        <begin position="268"/>
        <end position="444"/>
    </location>
</feature>
<dbReference type="GO" id="GO:0004888">
    <property type="term" value="F:transmembrane signaling receptor activity"/>
    <property type="evidence" value="ECO:0007669"/>
    <property type="project" value="InterPro"/>
</dbReference>
<dbReference type="SMART" id="SM00283">
    <property type="entry name" value="MA"/>
    <property type="match status" value="1"/>
</dbReference>
<gene>
    <name evidence="5" type="ORF">CBW21_21350</name>
</gene>
<dbReference type="PROSITE" id="PS50111">
    <property type="entry name" value="CHEMOTAXIS_TRANSDUC_2"/>
    <property type="match status" value="1"/>
</dbReference>
<keyword evidence="1" id="KW-0807">Transducer</keyword>
<evidence type="ECO:0000256" key="1">
    <source>
        <dbReference type="PROSITE-ProRule" id="PRU00284"/>
    </source>
</evidence>
<dbReference type="InterPro" id="IPR001610">
    <property type="entry name" value="PAC"/>
</dbReference>
<dbReference type="SMART" id="SM00091">
    <property type="entry name" value="PAS"/>
    <property type="match status" value="2"/>
</dbReference>